<evidence type="ECO:0000256" key="1">
    <source>
        <dbReference type="SAM" id="SignalP"/>
    </source>
</evidence>
<feature type="chain" id="PRO_5028165470" evidence="1">
    <location>
        <begin position="23"/>
        <end position="164"/>
    </location>
</feature>
<accession>A0A6V7XVR3</accession>
<reference evidence="2 3" key="1">
    <citation type="submission" date="2020-08" db="EMBL/GenBank/DDBJ databases">
        <authorList>
            <person name="Koutsovoulos G."/>
            <person name="Danchin GJ E."/>
        </authorList>
    </citation>
    <scope>NUCLEOTIDE SEQUENCE [LARGE SCALE GENOMIC DNA]</scope>
</reference>
<evidence type="ECO:0000313" key="2">
    <source>
        <dbReference type="EMBL" id="CAD2203291.1"/>
    </source>
</evidence>
<evidence type="ECO:0000313" key="3">
    <source>
        <dbReference type="Proteomes" id="UP000580250"/>
    </source>
</evidence>
<sequence>MNETFLKTTFILALVTFVITKGDEQAEQAEQPVKPPSVEECTKIMESNELYKFDDCLCMQDLDICKYSAVVHKICEKDTLLNYFKNFSTCDVVLKECASADINDCSKEMCECFTTFITCMTEKKCTPLPTKSHRRVRNFGSVHGFGDFVRGNVAKVADDLNRED</sequence>
<gene>
    <name evidence="2" type="ORF">MENT_LOCUS56971</name>
</gene>
<dbReference type="AlphaFoldDB" id="A0A6V7XVR3"/>
<protein>
    <submittedName>
        <fullName evidence="2">Uncharacterized protein</fullName>
    </submittedName>
</protein>
<keyword evidence="1" id="KW-0732">Signal</keyword>
<dbReference type="EMBL" id="CAJEWN010002361">
    <property type="protein sequence ID" value="CAD2203291.1"/>
    <property type="molecule type" value="Genomic_DNA"/>
</dbReference>
<organism evidence="2 3">
    <name type="scientific">Meloidogyne enterolobii</name>
    <name type="common">Root-knot nematode worm</name>
    <name type="synonym">Meloidogyne mayaguensis</name>
    <dbReference type="NCBI Taxonomy" id="390850"/>
    <lineage>
        <taxon>Eukaryota</taxon>
        <taxon>Metazoa</taxon>
        <taxon>Ecdysozoa</taxon>
        <taxon>Nematoda</taxon>
        <taxon>Chromadorea</taxon>
        <taxon>Rhabditida</taxon>
        <taxon>Tylenchina</taxon>
        <taxon>Tylenchomorpha</taxon>
        <taxon>Tylenchoidea</taxon>
        <taxon>Meloidogynidae</taxon>
        <taxon>Meloidogyninae</taxon>
        <taxon>Meloidogyne</taxon>
    </lineage>
</organism>
<comment type="caution">
    <text evidence="2">The sequence shown here is derived from an EMBL/GenBank/DDBJ whole genome shotgun (WGS) entry which is preliminary data.</text>
</comment>
<name>A0A6V7XVR3_MELEN</name>
<proteinExistence type="predicted"/>
<feature type="signal peptide" evidence="1">
    <location>
        <begin position="1"/>
        <end position="22"/>
    </location>
</feature>
<dbReference type="Proteomes" id="UP000580250">
    <property type="component" value="Unassembled WGS sequence"/>
</dbReference>